<dbReference type="GO" id="GO:0140359">
    <property type="term" value="F:ABC-type transporter activity"/>
    <property type="evidence" value="ECO:0007669"/>
    <property type="project" value="InterPro"/>
</dbReference>
<keyword evidence="11" id="KW-1185">Reference proteome</keyword>
<reference evidence="10 11" key="1">
    <citation type="submission" date="2018-01" db="EMBL/GenBank/DDBJ databases">
        <title>Lactibacter flavus gen. nov., sp. nov., a novel bacterium of the family Propionibacteriaceae isolated from raw milk and dairy products.</title>
        <authorList>
            <person name="Wenning M."/>
            <person name="Breitenwieser F."/>
            <person name="Huptas C."/>
            <person name="von Neubeck M."/>
            <person name="Busse H.-J."/>
            <person name="Scherer S."/>
        </authorList>
    </citation>
    <scope>NUCLEOTIDE SEQUENCE [LARGE SCALE GENOMIC DNA]</scope>
    <source>
        <strain evidence="10 11">VG341</strain>
    </source>
</reference>
<evidence type="ECO:0000259" key="9">
    <source>
        <dbReference type="PROSITE" id="PS50929"/>
    </source>
</evidence>
<feature type="domain" description="ABC transporter" evidence="8">
    <location>
        <begin position="326"/>
        <end position="527"/>
    </location>
</feature>
<feature type="transmembrane region" description="Helical" evidence="7">
    <location>
        <begin position="231"/>
        <end position="256"/>
    </location>
</feature>
<keyword evidence="2 7" id="KW-0812">Transmembrane</keyword>
<dbReference type="CDD" id="cd18584">
    <property type="entry name" value="ABC_6TM_AarD_CydD"/>
    <property type="match status" value="1"/>
</dbReference>
<feature type="domain" description="ABC transmembrane type-1" evidence="9">
    <location>
        <begin position="1"/>
        <end position="294"/>
    </location>
</feature>
<dbReference type="InterPro" id="IPR039421">
    <property type="entry name" value="Type_1_exporter"/>
</dbReference>
<feature type="transmembrane region" description="Helical" evidence="7">
    <location>
        <begin position="152"/>
        <end position="172"/>
    </location>
</feature>
<comment type="caution">
    <text evidence="10">The sequence shown here is derived from an EMBL/GenBank/DDBJ whole genome shotgun (WGS) entry which is preliminary data.</text>
</comment>
<dbReference type="EMBL" id="PPCV01000007">
    <property type="protein sequence ID" value="RXW31723.1"/>
    <property type="molecule type" value="Genomic_DNA"/>
</dbReference>
<sequence>MAGVLIGCVVAALTVAQARVLAVTIADVFAAAPGVNYLAPTPGSGQWPDLLPALLALGGIFAAKAALSWLNSLMAHRAAAAVKSQLRRDIVAARLADPLADRTSTAGLVNLTTVGLDALDGFYSKYLPQLALACTVPLITGVAIATADLTSAIIVAVTLPLIPLFMALVGWTTEGRTRQRWRTQQRLAHHFADLVAGLPTLQVFGRARAQETGLTRSEDANRSETMSTLRVSFLSAFVLELLATLSVAVVAVTVGFRVVEGGLDLTTALFVLILAPEVFLPVRQVGVHYHDAADGMAAADQAFAMIDASPTKPDAPRPGTTSEAVVDLRGLSHTYPGAASPAVTGVDLTITPGEFVALVGPSGGGKTTVVNTLMGFLQPSEGEVRLPERDTIAFVGQEPGMISGTIADNVALGDPSADPGRIADALRRAGAPDLDASRLVGDDGEGLSAGERRRVATARALLRIDAGARFLLLDEPTAGLDATAEATLLRSLRGSGVTVVVVSHRPAVLAEADRVVPIGVHHEGSPA</sequence>
<dbReference type="SMART" id="SM00382">
    <property type="entry name" value="AAA"/>
    <property type="match status" value="1"/>
</dbReference>
<keyword evidence="5 7" id="KW-1133">Transmembrane helix</keyword>
<comment type="subcellular location">
    <subcellularLocation>
        <location evidence="1">Cell membrane</location>
        <topology evidence="1">Multi-pass membrane protein</topology>
    </subcellularLocation>
</comment>
<dbReference type="InterPro" id="IPR014216">
    <property type="entry name" value="ABC_transptr_CydD"/>
</dbReference>
<keyword evidence="4" id="KW-0067">ATP-binding</keyword>
<evidence type="ECO:0000256" key="5">
    <source>
        <dbReference type="ARBA" id="ARBA00022989"/>
    </source>
</evidence>
<dbReference type="PANTHER" id="PTHR24221">
    <property type="entry name" value="ATP-BINDING CASSETTE SUB-FAMILY B"/>
    <property type="match status" value="1"/>
</dbReference>
<dbReference type="InterPro" id="IPR027417">
    <property type="entry name" value="P-loop_NTPase"/>
</dbReference>
<keyword evidence="6 7" id="KW-0472">Membrane</keyword>
<dbReference type="PROSITE" id="PS50929">
    <property type="entry name" value="ABC_TM1F"/>
    <property type="match status" value="1"/>
</dbReference>
<dbReference type="GO" id="GO:0005886">
    <property type="term" value="C:plasma membrane"/>
    <property type="evidence" value="ECO:0007669"/>
    <property type="project" value="UniProtKB-SubCell"/>
</dbReference>
<gene>
    <name evidence="10" type="primary">cydD</name>
    <name evidence="10" type="ORF">C1706_10545</name>
</gene>
<organism evidence="10 11">
    <name type="scientific">Propioniciclava flava</name>
    <dbReference type="NCBI Taxonomy" id="2072026"/>
    <lineage>
        <taxon>Bacteria</taxon>
        <taxon>Bacillati</taxon>
        <taxon>Actinomycetota</taxon>
        <taxon>Actinomycetes</taxon>
        <taxon>Propionibacteriales</taxon>
        <taxon>Propionibacteriaceae</taxon>
        <taxon>Propioniciclava</taxon>
    </lineage>
</organism>
<evidence type="ECO:0000313" key="11">
    <source>
        <dbReference type="Proteomes" id="UP000290624"/>
    </source>
</evidence>
<feature type="transmembrane region" description="Helical" evidence="7">
    <location>
        <begin position="126"/>
        <end position="146"/>
    </location>
</feature>
<dbReference type="GO" id="GO:0005524">
    <property type="term" value="F:ATP binding"/>
    <property type="evidence" value="ECO:0007669"/>
    <property type="project" value="UniProtKB-KW"/>
</dbReference>
<dbReference type="Pfam" id="PF00664">
    <property type="entry name" value="ABC_membrane"/>
    <property type="match status" value="1"/>
</dbReference>
<evidence type="ECO:0000256" key="3">
    <source>
        <dbReference type="ARBA" id="ARBA00022741"/>
    </source>
</evidence>
<dbReference type="Proteomes" id="UP000290624">
    <property type="component" value="Unassembled WGS sequence"/>
</dbReference>
<name>A0A4Q2EFG2_9ACTN</name>
<evidence type="ECO:0000256" key="1">
    <source>
        <dbReference type="ARBA" id="ARBA00004651"/>
    </source>
</evidence>
<dbReference type="PROSITE" id="PS50893">
    <property type="entry name" value="ABC_TRANSPORTER_2"/>
    <property type="match status" value="1"/>
</dbReference>
<proteinExistence type="predicted"/>
<dbReference type="InterPro" id="IPR011527">
    <property type="entry name" value="ABC1_TM_dom"/>
</dbReference>
<dbReference type="GO" id="GO:0042883">
    <property type="term" value="P:cysteine transport"/>
    <property type="evidence" value="ECO:0007669"/>
    <property type="project" value="InterPro"/>
</dbReference>
<dbReference type="GO" id="GO:0016887">
    <property type="term" value="F:ATP hydrolysis activity"/>
    <property type="evidence" value="ECO:0007669"/>
    <property type="project" value="InterPro"/>
</dbReference>
<dbReference type="SUPFAM" id="SSF52540">
    <property type="entry name" value="P-loop containing nucleoside triphosphate hydrolases"/>
    <property type="match status" value="1"/>
</dbReference>
<dbReference type="SUPFAM" id="SSF90123">
    <property type="entry name" value="ABC transporter transmembrane region"/>
    <property type="match status" value="1"/>
</dbReference>
<protein>
    <submittedName>
        <fullName evidence="10">Thiol reductant ABC exporter subunit CydD</fullName>
    </submittedName>
</protein>
<dbReference type="Pfam" id="PF00005">
    <property type="entry name" value="ABC_tran"/>
    <property type="match status" value="1"/>
</dbReference>
<dbReference type="NCBIfam" id="TIGR02857">
    <property type="entry name" value="CydD"/>
    <property type="match status" value="1"/>
</dbReference>
<dbReference type="Gene3D" id="3.40.50.300">
    <property type="entry name" value="P-loop containing nucleotide triphosphate hydrolases"/>
    <property type="match status" value="1"/>
</dbReference>
<dbReference type="InterPro" id="IPR036640">
    <property type="entry name" value="ABC1_TM_sf"/>
</dbReference>
<evidence type="ECO:0000256" key="7">
    <source>
        <dbReference type="SAM" id="Phobius"/>
    </source>
</evidence>
<feature type="transmembrane region" description="Helical" evidence="7">
    <location>
        <begin position="50"/>
        <end position="70"/>
    </location>
</feature>
<accession>A0A4Q2EFG2</accession>
<evidence type="ECO:0000256" key="6">
    <source>
        <dbReference type="ARBA" id="ARBA00023136"/>
    </source>
</evidence>
<dbReference type="RefSeq" id="WP_129459329.1">
    <property type="nucleotide sequence ID" value="NZ_PPCV01000007.1"/>
</dbReference>
<dbReference type="OrthoDB" id="9806127at2"/>
<dbReference type="PANTHER" id="PTHR24221:SF590">
    <property type="entry name" value="COMPONENT LINKED WITH THE ASSEMBLY OF CYTOCHROME' TRANSPORT TRANSMEMBRANE ATP-BINDING PROTEIN ABC TRANSPORTER CYDD-RELATED"/>
    <property type="match status" value="1"/>
</dbReference>
<dbReference type="AlphaFoldDB" id="A0A4Q2EFG2"/>
<dbReference type="InterPro" id="IPR003593">
    <property type="entry name" value="AAA+_ATPase"/>
</dbReference>
<evidence type="ECO:0000313" key="10">
    <source>
        <dbReference type="EMBL" id="RXW31723.1"/>
    </source>
</evidence>
<evidence type="ECO:0000256" key="4">
    <source>
        <dbReference type="ARBA" id="ARBA00022840"/>
    </source>
</evidence>
<dbReference type="InterPro" id="IPR003439">
    <property type="entry name" value="ABC_transporter-like_ATP-bd"/>
</dbReference>
<evidence type="ECO:0000259" key="8">
    <source>
        <dbReference type="PROSITE" id="PS50893"/>
    </source>
</evidence>
<evidence type="ECO:0000256" key="2">
    <source>
        <dbReference type="ARBA" id="ARBA00022692"/>
    </source>
</evidence>
<keyword evidence="3" id="KW-0547">Nucleotide-binding</keyword>
<dbReference type="Gene3D" id="1.20.1560.10">
    <property type="entry name" value="ABC transporter type 1, transmembrane domain"/>
    <property type="match status" value="1"/>
</dbReference>